<organism evidence="7 8">
    <name type="scientific">Hymenobacter fodinae</name>
    <dbReference type="NCBI Taxonomy" id="2510796"/>
    <lineage>
        <taxon>Bacteria</taxon>
        <taxon>Pseudomonadati</taxon>
        <taxon>Bacteroidota</taxon>
        <taxon>Cytophagia</taxon>
        <taxon>Cytophagales</taxon>
        <taxon>Hymenobacteraceae</taxon>
        <taxon>Hymenobacter</taxon>
    </lineage>
</organism>
<evidence type="ECO:0000313" key="8">
    <source>
        <dbReference type="Proteomes" id="UP000298337"/>
    </source>
</evidence>
<evidence type="ECO:0000256" key="4">
    <source>
        <dbReference type="ARBA" id="ARBA00022679"/>
    </source>
</evidence>
<keyword evidence="8" id="KW-1185">Reference proteome</keyword>
<keyword evidence="4 7" id="KW-0808">Transferase</keyword>
<proteinExistence type="predicted"/>
<accession>A0A4Z0PDC0</accession>
<dbReference type="InterPro" id="IPR001173">
    <property type="entry name" value="Glyco_trans_2-like"/>
</dbReference>
<comment type="subcellular location">
    <subcellularLocation>
        <location evidence="1">Cell membrane</location>
    </subcellularLocation>
</comment>
<gene>
    <name evidence="7" type="ORF">EU556_05165</name>
</gene>
<dbReference type="Proteomes" id="UP000298337">
    <property type="component" value="Unassembled WGS sequence"/>
</dbReference>
<dbReference type="Pfam" id="PF00535">
    <property type="entry name" value="Glycos_transf_2"/>
    <property type="match status" value="1"/>
</dbReference>
<dbReference type="EMBL" id="SRLA01000001">
    <property type="protein sequence ID" value="TGE10624.1"/>
    <property type="molecule type" value="Genomic_DNA"/>
</dbReference>
<evidence type="ECO:0000259" key="6">
    <source>
        <dbReference type="Pfam" id="PF00535"/>
    </source>
</evidence>
<dbReference type="GO" id="GO:0016757">
    <property type="term" value="F:glycosyltransferase activity"/>
    <property type="evidence" value="ECO:0007669"/>
    <property type="project" value="UniProtKB-KW"/>
</dbReference>
<dbReference type="PANTHER" id="PTHR43646">
    <property type="entry name" value="GLYCOSYLTRANSFERASE"/>
    <property type="match status" value="1"/>
</dbReference>
<keyword evidence="2" id="KW-1003">Cell membrane</keyword>
<keyword evidence="3" id="KW-0328">Glycosyltransferase</keyword>
<dbReference type="Gene3D" id="3.90.550.10">
    <property type="entry name" value="Spore Coat Polysaccharide Biosynthesis Protein SpsA, Chain A"/>
    <property type="match status" value="1"/>
</dbReference>
<protein>
    <submittedName>
        <fullName evidence="7">Glycosyltransferase family 2 protein</fullName>
    </submittedName>
</protein>
<evidence type="ECO:0000313" key="7">
    <source>
        <dbReference type="EMBL" id="TGE10624.1"/>
    </source>
</evidence>
<evidence type="ECO:0000256" key="5">
    <source>
        <dbReference type="ARBA" id="ARBA00023136"/>
    </source>
</evidence>
<dbReference type="InterPro" id="IPR029044">
    <property type="entry name" value="Nucleotide-diphossugar_trans"/>
</dbReference>
<dbReference type="OrthoDB" id="1016922at2"/>
<evidence type="ECO:0000256" key="3">
    <source>
        <dbReference type="ARBA" id="ARBA00022676"/>
    </source>
</evidence>
<dbReference type="AlphaFoldDB" id="A0A4Z0PDC0"/>
<evidence type="ECO:0000256" key="2">
    <source>
        <dbReference type="ARBA" id="ARBA00022475"/>
    </source>
</evidence>
<comment type="caution">
    <text evidence="7">The sequence shown here is derived from an EMBL/GenBank/DDBJ whole genome shotgun (WGS) entry which is preliminary data.</text>
</comment>
<dbReference type="GO" id="GO:0005886">
    <property type="term" value="C:plasma membrane"/>
    <property type="evidence" value="ECO:0007669"/>
    <property type="project" value="UniProtKB-SubCell"/>
</dbReference>
<name>A0A4Z0PDC0_9BACT</name>
<keyword evidence="5" id="KW-0472">Membrane</keyword>
<evidence type="ECO:0000256" key="1">
    <source>
        <dbReference type="ARBA" id="ARBA00004236"/>
    </source>
</evidence>
<sequence length="293" mass="33154">MPPLSVPNWIQKHLFLHKNFADLTPAEVEELRTRLSKFKHVSPDVSVVIPAWNEENNIYRTLSTLASNTTTLKVEIVVINNNSTDSTQQVLDTLGVTSYFEPMQGITYARQTGLYKAKGKYLLCADADTFYPPHWIELMTAPMIKSASITGVYGRYAFLPEDGTDRKGLWVYEMIGNVLTGIKKRHREFMNVLGFNMGLVTEIGRETGGFKVHTARTFNNAENVEESEDGRMAIRLKTRGNLKQVTDPRAIVFTSTRKLMQDGSIVQAFLNRLKLHTKYMAEYITGPAIKVQD</sequence>
<reference evidence="7 8" key="1">
    <citation type="submission" date="2019-04" db="EMBL/GenBank/DDBJ databases">
        <authorList>
            <person name="Feng G."/>
            <person name="Zhang J."/>
            <person name="Zhu H."/>
        </authorList>
    </citation>
    <scope>NUCLEOTIDE SEQUENCE [LARGE SCALE GENOMIC DNA]</scope>
    <source>
        <strain evidence="7 8">92R-1</strain>
    </source>
</reference>
<dbReference type="SUPFAM" id="SSF53448">
    <property type="entry name" value="Nucleotide-diphospho-sugar transferases"/>
    <property type="match status" value="1"/>
</dbReference>
<dbReference type="PANTHER" id="PTHR43646:SF2">
    <property type="entry name" value="GLYCOSYLTRANSFERASE 2-LIKE DOMAIN-CONTAINING PROTEIN"/>
    <property type="match status" value="1"/>
</dbReference>
<feature type="domain" description="Glycosyltransferase 2-like" evidence="6">
    <location>
        <begin position="46"/>
        <end position="184"/>
    </location>
</feature>
<dbReference type="CDD" id="cd00761">
    <property type="entry name" value="Glyco_tranf_GTA_type"/>
    <property type="match status" value="1"/>
</dbReference>